<dbReference type="GO" id="GO:0006805">
    <property type="term" value="P:xenobiotic metabolic process"/>
    <property type="evidence" value="ECO:0007669"/>
    <property type="project" value="TreeGrafter"/>
</dbReference>
<accession>A0A4Y2P3S0</accession>
<name>A0A4Y2P3S0_ARAVE</name>
<evidence type="ECO:0000256" key="11">
    <source>
        <dbReference type="ARBA" id="ARBA00023004"/>
    </source>
</evidence>
<dbReference type="OrthoDB" id="3934656at2759"/>
<dbReference type="GO" id="GO:0020037">
    <property type="term" value="F:heme binding"/>
    <property type="evidence" value="ECO:0007669"/>
    <property type="project" value="InterPro"/>
</dbReference>
<dbReference type="PANTHER" id="PTHR24300">
    <property type="entry name" value="CYTOCHROME P450 508A4-RELATED"/>
    <property type="match status" value="1"/>
</dbReference>
<feature type="transmembrane region" description="Helical" evidence="16">
    <location>
        <begin position="15"/>
        <end position="34"/>
    </location>
</feature>
<evidence type="ECO:0000256" key="2">
    <source>
        <dbReference type="ARBA" id="ARBA00003690"/>
    </source>
</evidence>
<keyword evidence="9" id="KW-0492">Microsome</keyword>
<sequence length="504" mass="57734">MAAMVDTAFEWFASVQNQLGISVVCVTILLVLFWKRKENRKHLPPGPFKIPIVGHLPFLGKEPFRGLHKLTIKYGNVYGIYLGRNYCVILGDDKAVKEAFSKSTTTDRPDVAFDYVPDGVGFSGVNGQEWVEQRQYCLRAMKHLGIGRDSWETHVQSEVEDFVKKVSMYEGHPFDFAKLLTASIANNISSYIFGNKLPLTKENIEFLNHCVDSVSQFSPQVGLRIAFPFFADILISLGLTKYATYKKYLVEFNKFVREQVELHKRNTVEENPDNFIDGYLMKIRENQEQNLGNTFNYRNLYGNIQVIFVGASDTTKTSLSWLLLVMASDMEIQKRVQDEIDSVLGREGKVQWSDRHSLPYTHAAIMEGQRWMTIAPINTSRIAMEDITIGGYDVLKGTTILANNWGLHNDTRYWKDPEKFHPERFLLEDGKKVNLKPESYVPFSYGKRNCPGEVIAMIEMLFYFVALMQKFTVLPPKGNVPRMEGTFGLTYHPVPQELRFVPRA</sequence>
<dbReference type="PRINTS" id="PR00385">
    <property type="entry name" value="P450"/>
</dbReference>
<dbReference type="PRINTS" id="PR00463">
    <property type="entry name" value="EP450I"/>
</dbReference>
<evidence type="ECO:0000256" key="13">
    <source>
        <dbReference type="ARBA" id="ARBA00023136"/>
    </source>
</evidence>
<proteinExistence type="inferred from homology"/>
<dbReference type="Proteomes" id="UP000499080">
    <property type="component" value="Unassembled WGS sequence"/>
</dbReference>
<evidence type="ECO:0000256" key="16">
    <source>
        <dbReference type="SAM" id="Phobius"/>
    </source>
</evidence>
<dbReference type="Gene3D" id="1.10.630.10">
    <property type="entry name" value="Cytochrome P450"/>
    <property type="match status" value="1"/>
</dbReference>
<dbReference type="InterPro" id="IPR036396">
    <property type="entry name" value="Cyt_P450_sf"/>
</dbReference>
<organism evidence="17 18">
    <name type="scientific">Araneus ventricosus</name>
    <name type="common">Orbweaver spider</name>
    <name type="synonym">Epeira ventricosa</name>
    <dbReference type="NCBI Taxonomy" id="182803"/>
    <lineage>
        <taxon>Eukaryota</taxon>
        <taxon>Metazoa</taxon>
        <taxon>Ecdysozoa</taxon>
        <taxon>Arthropoda</taxon>
        <taxon>Chelicerata</taxon>
        <taxon>Arachnida</taxon>
        <taxon>Araneae</taxon>
        <taxon>Araneomorphae</taxon>
        <taxon>Entelegynae</taxon>
        <taxon>Araneoidea</taxon>
        <taxon>Araneidae</taxon>
        <taxon>Araneus</taxon>
    </lineage>
</organism>
<keyword evidence="13 16" id="KW-0472">Membrane</keyword>
<dbReference type="GO" id="GO:0006082">
    <property type="term" value="P:organic acid metabolic process"/>
    <property type="evidence" value="ECO:0007669"/>
    <property type="project" value="TreeGrafter"/>
</dbReference>
<dbReference type="InterPro" id="IPR050182">
    <property type="entry name" value="Cytochrome_P450_fam2"/>
</dbReference>
<dbReference type="Pfam" id="PF00067">
    <property type="entry name" value="p450"/>
    <property type="match status" value="1"/>
</dbReference>
<evidence type="ECO:0000256" key="6">
    <source>
        <dbReference type="ARBA" id="ARBA00022617"/>
    </source>
</evidence>
<keyword evidence="8" id="KW-0256">Endoplasmic reticulum</keyword>
<comment type="cofactor">
    <cofactor evidence="1 14">
        <name>heme</name>
        <dbReference type="ChEBI" id="CHEBI:30413"/>
    </cofactor>
</comment>
<keyword evidence="12 15" id="KW-0503">Monooxygenase</keyword>
<evidence type="ECO:0000256" key="3">
    <source>
        <dbReference type="ARBA" id="ARBA00004174"/>
    </source>
</evidence>
<keyword evidence="16" id="KW-1133">Transmembrane helix</keyword>
<comment type="function">
    <text evidence="2">May be involved in the metabolism of insect hormones and in the breakdown of synthetic insecticides.</text>
</comment>
<dbReference type="GO" id="GO:0005789">
    <property type="term" value="C:endoplasmic reticulum membrane"/>
    <property type="evidence" value="ECO:0007669"/>
    <property type="project" value="UniProtKB-SubCell"/>
</dbReference>
<keyword evidence="6 14" id="KW-0349">Heme</keyword>
<dbReference type="FunFam" id="1.10.630.10:FF:000238">
    <property type="entry name" value="Cytochrome P450 2A6"/>
    <property type="match status" value="1"/>
</dbReference>
<comment type="caution">
    <text evidence="17">The sequence shown here is derived from an EMBL/GenBank/DDBJ whole genome shotgun (WGS) entry which is preliminary data.</text>
</comment>
<dbReference type="GO" id="GO:0005506">
    <property type="term" value="F:iron ion binding"/>
    <property type="evidence" value="ECO:0007669"/>
    <property type="project" value="InterPro"/>
</dbReference>
<evidence type="ECO:0000313" key="18">
    <source>
        <dbReference type="Proteomes" id="UP000499080"/>
    </source>
</evidence>
<evidence type="ECO:0000256" key="9">
    <source>
        <dbReference type="ARBA" id="ARBA00022848"/>
    </source>
</evidence>
<evidence type="ECO:0000256" key="5">
    <source>
        <dbReference type="ARBA" id="ARBA00010617"/>
    </source>
</evidence>
<comment type="subcellular location">
    <subcellularLocation>
        <location evidence="4">Endoplasmic reticulum membrane</location>
        <topology evidence="4">Peripheral membrane protein</topology>
    </subcellularLocation>
    <subcellularLocation>
        <location evidence="3">Microsome membrane</location>
        <topology evidence="3">Peripheral membrane protein</topology>
    </subcellularLocation>
</comment>
<feature type="binding site" description="axial binding residue" evidence="14">
    <location>
        <position position="450"/>
    </location>
    <ligand>
        <name>heme</name>
        <dbReference type="ChEBI" id="CHEBI:30413"/>
    </ligand>
    <ligandPart>
        <name>Fe</name>
        <dbReference type="ChEBI" id="CHEBI:18248"/>
    </ligandPart>
</feature>
<keyword evidence="16" id="KW-0812">Transmembrane</keyword>
<dbReference type="PROSITE" id="PS00086">
    <property type="entry name" value="CYTOCHROME_P450"/>
    <property type="match status" value="1"/>
</dbReference>
<evidence type="ECO:0000256" key="7">
    <source>
        <dbReference type="ARBA" id="ARBA00022723"/>
    </source>
</evidence>
<dbReference type="EMBL" id="BGPR01010228">
    <property type="protein sequence ID" value="GBN44977.1"/>
    <property type="molecule type" value="Genomic_DNA"/>
</dbReference>
<keyword evidence="10 15" id="KW-0560">Oxidoreductase</keyword>
<dbReference type="SUPFAM" id="SSF48264">
    <property type="entry name" value="Cytochrome P450"/>
    <property type="match status" value="1"/>
</dbReference>
<evidence type="ECO:0000256" key="1">
    <source>
        <dbReference type="ARBA" id="ARBA00001971"/>
    </source>
</evidence>
<dbReference type="InterPro" id="IPR002401">
    <property type="entry name" value="Cyt_P450_E_grp-I"/>
</dbReference>
<dbReference type="AlphaFoldDB" id="A0A4Y2P3S0"/>
<evidence type="ECO:0000256" key="15">
    <source>
        <dbReference type="RuleBase" id="RU000461"/>
    </source>
</evidence>
<evidence type="ECO:0000256" key="12">
    <source>
        <dbReference type="ARBA" id="ARBA00023033"/>
    </source>
</evidence>
<dbReference type="PANTHER" id="PTHR24300:SF375">
    <property type="entry name" value="CYTOCHROME P450 FAMILY"/>
    <property type="match status" value="1"/>
</dbReference>
<reference evidence="17 18" key="1">
    <citation type="journal article" date="2019" name="Sci. Rep.">
        <title>Orb-weaving spider Araneus ventricosus genome elucidates the spidroin gene catalogue.</title>
        <authorList>
            <person name="Kono N."/>
            <person name="Nakamura H."/>
            <person name="Ohtoshi R."/>
            <person name="Moran D.A.P."/>
            <person name="Shinohara A."/>
            <person name="Yoshida Y."/>
            <person name="Fujiwara M."/>
            <person name="Mori M."/>
            <person name="Tomita M."/>
            <person name="Arakawa K."/>
        </authorList>
    </citation>
    <scope>NUCLEOTIDE SEQUENCE [LARGE SCALE GENOMIC DNA]</scope>
</reference>
<evidence type="ECO:0000313" key="17">
    <source>
        <dbReference type="EMBL" id="GBN44977.1"/>
    </source>
</evidence>
<evidence type="ECO:0000256" key="14">
    <source>
        <dbReference type="PIRSR" id="PIRSR602401-1"/>
    </source>
</evidence>
<keyword evidence="18" id="KW-1185">Reference proteome</keyword>
<comment type="similarity">
    <text evidence="5 15">Belongs to the cytochrome P450 family.</text>
</comment>
<evidence type="ECO:0000256" key="4">
    <source>
        <dbReference type="ARBA" id="ARBA00004406"/>
    </source>
</evidence>
<gene>
    <name evidence="17" type="primary">Cyp2j5_6</name>
    <name evidence="17" type="ORF">AVEN_140415_1</name>
</gene>
<dbReference type="GO" id="GO:0016712">
    <property type="term" value="F:oxidoreductase activity, acting on paired donors, with incorporation or reduction of molecular oxygen, reduced flavin or flavoprotein as one donor, and incorporation of one atom of oxygen"/>
    <property type="evidence" value="ECO:0007669"/>
    <property type="project" value="TreeGrafter"/>
</dbReference>
<keyword evidence="7 14" id="KW-0479">Metal-binding</keyword>
<evidence type="ECO:0000256" key="8">
    <source>
        <dbReference type="ARBA" id="ARBA00022824"/>
    </source>
</evidence>
<dbReference type="InterPro" id="IPR017972">
    <property type="entry name" value="Cyt_P450_CS"/>
</dbReference>
<protein>
    <submittedName>
        <fullName evidence="17">Cytochrome P450 2J5</fullName>
    </submittedName>
</protein>
<dbReference type="InterPro" id="IPR001128">
    <property type="entry name" value="Cyt_P450"/>
</dbReference>
<evidence type="ECO:0000256" key="10">
    <source>
        <dbReference type="ARBA" id="ARBA00023002"/>
    </source>
</evidence>
<keyword evidence="11 14" id="KW-0408">Iron</keyword>